<evidence type="ECO:0000313" key="6">
    <source>
        <dbReference type="Proteomes" id="UP000198844"/>
    </source>
</evidence>
<protein>
    <submittedName>
        <fullName evidence="5">Uncharacterized conserved protein, DUF849 family</fullName>
    </submittedName>
</protein>
<dbReference type="GO" id="GO:0046872">
    <property type="term" value="F:metal ion binding"/>
    <property type="evidence" value="ECO:0007669"/>
    <property type="project" value="UniProtKB-KW"/>
</dbReference>
<dbReference type="Pfam" id="PF05853">
    <property type="entry name" value="BKACE"/>
    <property type="match status" value="1"/>
</dbReference>
<dbReference type="GO" id="GO:0043720">
    <property type="term" value="F:3-keto-5-aminohexanoate cleavage activity"/>
    <property type="evidence" value="ECO:0007669"/>
    <property type="project" value="InterPro"/>
</dbReference>
<dbReference type="RefSeq" id="WP_093646856.1">
    <property type="nucleotide sequence ID" value="NZ_FPBH01000051.1"/>
</dbReference>
<sequence>MSKAIITCAVTGGAHTPSMSRFLPVTPEQIAAESIAAAEAGASIIHLHARNPEDGRPSGDPEIFRRFVTAIKSSTNAVINISTGGGGPNMPIEERTAAGRALKPEMCSLNMGSLNLVLSEMAEREREWRHDWEVPFLKGTRGLIFRNTYDDIAWILEHVGQAGGTRFEFECYDVGHLYTLQYFLEKGLVKPPLFVQTVFGLRGAMGAHAEDLLHQKRTADRLFGNDYHWSVLAAGKHQMPVATMASLMGGNVRVGLEDSLYIGRGELAQSNADQVRKIRRILDELGIEIASPDEARRMLDLKGHDEVAF</sequence>
<dbReference type="OrthoDB" id="9155960at2"/>
<keyword evidence="2" id="KW-0808">Transferase</keyword>
<evidence type="ECO:0000256" key="2">
    <source>
        <dbReference type="ARBA" id="ARBA00022679"/>
    </source>
</evidence>
<dbReference type="Gene3D" id="3.20.20.70">
    <property type="entry name" value="Aldolase class I"/>
    <property type="match status" value="1"/>
</dbReference>
<evidence type="ECO:0000256" key="4">
    <source>
        <dbReference type="ARBA" id="ARBA00022833"/>
    </source>
</evidence>
<evidence type="ECO:0000256" key="3">
    <source>
        <dbReference type="ARBA" id="ARBA00022723"/>
    </source>
</evidence>
<dbReference type="PANTHER" id="PTHR37418:SF2">
    <property type="entry name" value="3-KETO-5-AMINOHEXANOATE CLEAVAGE ENZYME"/>
    <property type="match status" value="1"/>
</dbReference>
<dbReference type="PANTHER" id="PTHR37418">
    <property type="entry name" value="3-KETO-5-AMINOHEXANOATE CLEAVAGE ENZYME-RELATED"/>
    <property type="match status" value="1"/>
</dbReference>
<dbReference type="InterPro" id="IPR008567">
    <property type="entry name" value="BKACE"/>
</dbReference>
<dbReference type="Proteomes" id="UP000198844">
    <property type="component" value="Unassembled WGS sequence"/>
</dbReference>
<name>A0A1I7EQT9_9BURK</name>
<comment type="cofactor">
    <cofactor evidence="1">
        <name>Zn(2+)</name>
        <dbReference type="ChEBI" id="CHEBI:29105"/>
    </cofactor>
</comment>
<evidence type="ECO:0000256" key="1">
    <source>
        <dbReference type="ARBA" id="ARBA00001947"/>
    </source>
</evidence>
<evidence type="ECO:0000313" key="5">
    <source>
        <dbReference type="EMBL" id="SFU26284.1"/>
    </source>
</evidence>
<accession>A0A1I7EQT9</accession>
<dbReference type="AlphaFoldDB" id="A0A1I7EQT9"/>
<organism evidence="5 6">
    <name type="scientific">Paraburkholderia aspalathi</name>
    <dbReference type="NCBI Taxonomy" id="1324617"/>
    <lineage>
        <taxon>Bacteria</taxon>
        <taxon>Pseudomonadati</taxon>
        <taxon>Pseudomonadota</taxon>
        <taxon>Betaproteobacteria</taxon>
        <taxon>Burkholderiales</taxon>
        <taxon>Burkholderiaceae</taxon>
        <taxon>Paraburkholderia</taxon>
    </lineage>
</organism>
<keyword evidence="4" id="KW-0862">Zinc</keyword>
<dbReference type="EMBL" id="FPBH01000051">
    <property type="protein sequence ID" value="SFU26284.1"/>
    <property type="molecule type" value="Genomic_DNA"/>
</dbReference>
<dbReference type="InterPro" id="IPR013785">
    <property type="entry name" value="Aldolase_TIM"/>
</dbReference>
<proteinExistence type="predicted"/>
<reference evidence="5 6" key="1">
    <citation type="submission" date="2016-10" db="EMBL/GenBank/DDBJ databases">
        <authorList>
            <person name="de Groot N.N."/>
        </authorList>
    </citation>
    <scope>NUCLEOTIDE SEQUENCE [LARGE SCALE GENOMIC DNA]</scope>
    <source>
        <strain evidence="5 6">LMG 27731</strain>
    </source>
</reference>
<gene>
    <name evidence="5" type="ORF">SAMN05192563_105119</name>
</gene>
<keyword evidence="3" id="KW-0479">Metal-binding</keyword>